<feature type="region of interest" description="Disordered" evidence="17">
    <location>
        <begin position="261"/>
        <end position="285"/>
    </location>
</feature>
<sequence length="487" mass="54217">ARRQRRDARPPPARPPAGRRRCAPRRPPRRRPHLLTGPVRSARRRLRFALGLWLAPPYYVCTPKEIWGRLPGSDHLVQRRGLAAPGAGPGPAAAACAQEEAAAVRGQERPVQCAARQPGQRDEPLPVGPLHHAGGPQVALEPLHLHPHLHRGLALHGVHVVGDRLHPGRPEQSPRRQLHALRGQCLQLPVRLPLLHRDRGHHRLRLPLHHRQVPRGHHPLPLPVHPGLHRGRLPHRLHVHQDVPAQEARRDPDVQRARGHLHEGREAHAHVPGGQPAQQPHGVGADPLQAAQGMTCQARTSYTEDEVLWGHRFFPVISLEEGFFKVDYSQFHATFEVPTPPYSVKEQEEMLLMSSPLIAPAITNSKERHNSVECLDGLDDITTKLPSKLQKITGREDFPKKLLRMSSTTSEKAYSLGDLPMKLQRISSVPGNSEEKLVSKTTKMLSDPMSQSVADLPPKLQKMAGGAARMEGNLPAKLRKMNSDRFT</sequence>
<dbReference type="Proteomes" id="UP000805418">
    <property type="component" value="Chromosome 36"/>
</dbReference>
<reference evidence="19" key="2">
    <citation type="submission" date="2025-08" db="UniProtKB">
        <authorList>
            <consortium name="Ensembl"/>
        </authorList>
    </citation>
    <scope>IDENTIFICATION</scope>
    <source>
        <strain evidence="19">Boxer</strain>
    </source>
</reference>
<dbReference type="Gene3D" id="2.60.40.1400">
    <property type="entry name" value="G protein-activated inward rectifier potassium channel 1"/>
    <property type="match status" value="1"/>
</dbReference>
<accession>A0A8I3PJI5</accession>
<evidence type="ECO:0000256" key="17">
    <source>
        <dbReference type="SAM" id="MobiDB-lite"/>
    </source>
</evidence>
<evidence type="ECO:0000256" key="7">
    <source>
        <dbReference type="ARBA" id="ARBA00022882"/>
    </source>
</evidence>
<dbReference type="Pfam" id="PF17655">
    <property type="entry name" value="IRK_C"/>
    <property type="match status" value="1"/>
</dbReference>
<keyword evidence="7 16" id="KW-0851">Voltage-gated channel</keyword>
<dbReference type="GO" id="GO:0015467">
    <property type="term" value="F:G-protein activated inward rectifier potassium channel activity"/>
    <property type="evidence" value="ECO:0007669"/>
    <property type="project" value="InterPro"/>
</dbReference>
<feature type="domain" description="Inward rectifier potassium channel C-terminal" evidence="18">
    <location>
        <begin position="291"/>
        <end position="350"/>
    </location>
</feature>
<reference evidence="19" key="3">
    <citation type="submission" date="2025-09" db="UniProtKB">
        <authorList>
            <consortium name="Ensembl"/>
        </authorList>
    </citation>
    <scope>IDENTIFICATION</scope>
    <source>
        <strain evidence="19">Boxer</strain>
    </source>
</reference>
<dbReference type="InterPro" id="IPR041647">
    <property type="entry name" value="IRK_C"/>
</dbReference>
<keyword evidence="12 16" id="KW-0407">Ion channel</keyword>
<evidence type="ECO:0000256" key="1">
    <source>
        <dbReference type="ARBA" id="ARBA00004141"/>
    </source>
</evidence>
<evidence type="ECO:0000256" key="4">
    <source>
        <dbReference type="ARBA" id="ARBA00022448"/>
    </source>
</evidence>
<evidence type="ECO:0000256" key="3">
    <source>
        <dbReference type="ARBA" id="ARBA00015495"/>
    </source>
</evidence>
<evidence type="ECO:0000256" key="9">
    <source>
        <dbReference type="ARBA" id="ARBA00022989"/>
    </source>
</evidence>
<keyword evidence="11" id="KW-0472">Membrane</keyword>
<evidence type="ECO:0000256" key="11">
    <source>
        <dbReference type="ARBA" id="ARBA00023136"/>
    </source>
</evidence>
<evidence type="ECO:0000256" key="12">
    <source>
        <dbReference type="ARBA" id="ARBA00023303"/>
    </source>
</evidence>
<protein>
    <recommendedName>
        <fullName evidence="3">G protein-activated inward rectifier potassium channel 1</fullName>
    </recommendedName>
    <alternativeName>
        <fullName evidence="14">Inward rectifier K(+) channel Kir3.1</fullName>
    </alternativeName>
    <alternativeName>
        <fullName evidence="13">Potassium channel, inwardly rectifying subfamily J member 3</fullName>
    </alternativeName>
</protein>
<evidence type="ECO:0000256" key="10">
    <source>
        <dbReference type="ARBA" id="ARBA00023065"/>
    </source>
</evidence>
<evidence type="ECO:0000256" key="16">
    <source>
        <dbReference type="RuleBase" id="RU003822"/>
    </source>
</evidence>
<dbReference type="OrthoDB" id="273257at2759"/>
<evidence type="ECO:0000256" key="8">
    <source>
        <dbReference type="ARBA" id="ARBA00022958"/>
    </source>
</evidence>
<dbReference type="PRINTS" id="PR01327">
    <property type="entry name" value="KIR31CHANNEL"/>
</dbReference>
<dbReference type="PANTHER" id="PTHR11767">
    <property type="entry name" value="INWARD RECTIFIER POTASSIUM CHANNEL"/>
    <property type="match status" value="1"/>
</dbReference>
<gene>
    <name evidence="19" type="primary">KCNJ3</name>
</gene>
<evidence type="ECO:0000256" key="13">
    <source>
        <dbReference type="ARBA" id="ARBA00031390"/>
    </source>
</evidence>
<evidence type="ECO:0000259" key="18">
    <source>
        <dbReference type="Pfam" id="PF17655"/>
    </source>
</evidence>
<comment type="similarity">
    <text evidence="2">Belongs to the inward rectifier-type potassium channel (TC 1.A.2.1) family. KCNJ3 subfamily.</text>
</comment>
<dbReference type="SUPFAM" id="SSF81296">
    <property type="entry name" value="E set domains"/>
    <property type="match status" value="1"/>
</dbReference>
<evidence type="ECO:0000256" key="14">
    <source>
        <dbReference type="ARBA" id="ARBA00032145"/>
    </source>
</evidence>
<dbReference type="GO" id="GO:0034702">
    <property type="term" value="C:monoatomic ion channel complex"/>
    <property type="evidence" value="ECO:0007669"/>
    <property type="project" value="UniProtKB-KW"/>
</dbReference>
<proteinExistence type="inferred from homology"/>
<dbReference type="AlphaFoldDB" id="A0A8I3PJI5"/>
<evidence type="ECO:0000313" key="19">
    <source>
        <dbReference type="Ensembl" id="ENSCAFP00845034629.1"/>
    </source>
</evidence>
<keyword evidence="9" id="KW-1133">Transmembrane helix</keyword>
<keyword evidence="5 16" id="KW-0633">Potassium transport</keyword>
<dbReference type="GeneTree" id="ENSGT01080000257365"/>
<feature type="region of interest" description="Disordered" evidence="17">
    <location>
        <begin position="1"/>
        <end position="38"/>
    </location>
</feature>
<evidence type="ECO:0000256" key="15">
    <source>
        <dbReference type="ARBA" id="ARBA00034430"/>
    </source>
</evidence>
<reference evidence="19" key="1">
    <citation type="submission" date="2020-03" db="EMBL/GenBank/DDBJ databases">
        <title>Long-read based genome assembly of a Labrador retriever dog.</title>
        <authorList>
            <person name="Eory L."/>
            <person name="Zhang W."/>
            <person name="Schoenebeck J."/>
        </authorList>
    </citation>
    <scope>NUCLEOTIDE SEQUENCE [LARGE SCALE GENOMIC DNA]</scope>
    <source>
        <strain evidence="19">Labrador retriever</strain>
    </source>
</reference>
<name>A0A8I3PJI5_CANLF</name>
<evidence type="ECO:0000313" key="20">
    <source>
        <dbReference type="Proteomes" id="UP000805418"/>
    </source>
</evidence>
<keyword evidence="6 16" id="KW-0812">Transmembrane</keyword>
<dbReference type="InterPro" id="IPR016449">
    <property type="entry name" value="K_chnl_inward-rec_Kir"/>
</dbReference>
<dbReference type="Ensembl" id="ENSCAFT00845044189.1">
    <property type="protein sequence ID" value="ENSCAFP00845034629.1"/>
    <property type="gene ID" value="ENSCAFG00845025035.1"/>
</dbReference>
<keyword evidence="4 16" id="KW-0813">Transport</keyword>
<evidence type="ECO:0000256" key="6">
    <source>
        <dbReference type="ARBA" id="ARBA00022692"/>
    </source>
</evidence>
<keyword evidence="8 16" id="KW-0630">Potassium</keyword>
<dbReference type="PANTHER" id="PTHR11767:SF16">
    <property type="entry name" value="G PROTEIN-ACTIVATED INWARD RECTIFIER POTASSIUM CHANNEL 1"/>
    <property type="match status" value="1"/>
</dbReference>
<evidence type="ECO:0000256" key="2">
    <source>
        <dbReference type="ARBA" id="ARBA00009002"/>
    </source>
</evidence>
<comment type="catalytic activity">
    <reaction evidence="15">
        <text>K(+)(in) = K(+)(out)</text>
        <dbReference type="Rhea" id="RHEA:29463"/>
        <dbReference type="ChEBI" id="CHEBI:29103"/>
    </reaction>
</comment>
<dbReference type="PRINTS" id="PR01320">
    <property type="entry name" value="KIRCHANNEL"/>
</dbReference>
<dbReference type="InterPro" id="IPR013518">
    <property type="entry name" value="K_chnl_inward-rec_Kir_cyto"/>
</dbReference>
<evidence type="ECO:0000256" key="5">
    <source>
        <dbReference type="ARBA" id="ARBA00022538"/>
    </source>
</evidence>
<dbReference type="FunFam" id="2.60.40.1400:FF:000006">
    <property type="entry name" value="G protein-activated inward rectifier potassium channel 1"/>
    <property type="match status" value="1"/>
</dbReference>
<comment type="subcellular location">
    <subcellularLocation>
        <location evidence="1 16">Membrane</location>
        <topology evidence="1 16">Multi-pass membrane protein</topology>
    </subcellularLocation>
</comment>
<feature type="compositionally biased region" description="Basic residues" evidence="17">
    <location>
        <begin position="17"/>
        <end position="33"/>
    </location>
</feature>
<keyword evidence="20" id="KW-1185">Reference proteome</keyword>
<keyword evidence="10 16" id="KW-0406">Ion transport</keyword>
<organism evidence="19 20">
    <name type="scientific">Canis lupus familiaris</name>
    <name type="common">Dog</name>
    <name type="synonym">Canis familiaris</name>
    <dbReference type="NCBI Taxonomy" id="9615"/>
    <lineage>
        <taxon>Eukaryota</taxon>
        <taxon>Metazoa</taxon>
        <taxon>Chordata</taxon>
        <taxon>Craniata</taxon>
        <taxon>Vertebrata</taxon>
        <taxon>Euteleostomi</taxon>
        <taxon>Mammalia</taxon>
        <taxon>Eutheria</taxon>
        <taxon>Laurasiatheria</taxon>
        <taxon>Carnivora</taxon>
        <taxon>Caniformia</taxon>
        <taxon>Canidae</taxon>
        <taxon>Canis</taxon>
    </lineage>
</organism>
<dbReference type="InterPro" id="IPR014756">
    <property type="entry name" value="Ig_E-set"/>
</dbReference>
<dbReference type="InterPro" id="IPR003274">
    <property type="entry name" value="K_chnl_inward-rec_Kir3.1"/>
</dbReference>